<keyword evidence="2" id="KW-1185">Reference proteome</keyword>
<dbReference type="KEGG" id="sect:A359_01040"/>
<dbReference type="HOGENOM" id="CLU_2384482_0_0_6"/>
<dbReference type="Proteomes" id="UP000003936">
    <property type="component" value="Chromosome"/>
</dbReference>
<protein>
    <submittedName>
        <fullName evidence="1">Uncharacterized protein</fullName>
    </submittedName>
</protein>
<accession>J3YR71</accession>
<name>J3YR71_9ENTR</name>
<sequence length="94" mass="10642">MSALKNPQISPIPDLTLISVTSGTLSVRHALIGRLCSVNSKNNQTILSSFLLLYHRYTDSGEYLEIFRAGILLIPLLSEQDPLIRYCFYSIYYT</sequence>
<reference evidence="1 2" key="1">
    <citation type="journal article" date="2012" name="Mol. Biol. Evol.">
        <title>Genome reduction and co-evolution between the primary and secondary bacterial symbionts of psyllids.</title>
        <authorList>
            <person name="Sloan D.B."/>
            <person name="Moran N.A."/>
        </authorList>
    </citation>
    <scope>NUCLEOTIDE SEQUENCE [LARGE SCALE GENOMIC DNA]</scope>
    <source>
        <strain evidence="1">Ceuc_S</strain>
    </source>
</reference>
<gene>
    <name evidence="1" type="ORF">A359_01040</name>
</gene>
<dbReference type="EMBL" id="CP003546">
    <property type="protein sequence ID" value="AFP84508.1"/>
    <property type="molecule type" value="Genomic_DNA"/>
</dbReference>
<dbReference type="STRING" id="1199245.A359_01040"/>
<dbReference type="AlphaFoldDB" id="J3YR71"/>
<evidence type="ECO:0000313" key="1">
    <source>
        <dbReference type="EMBL" id="AFP84508.1"/>
    </source>
</evidence>
<proteinExistence type="predicted"/>
<evidence type="ECO:0000313" key="2">
    <source>
        <dbReference type="Proteomes" id="UP000003936"/>
    </source>
</evidence>
<organism evidence="1 2">
    <name type="scientific">secondary endosymbiont of Ctenarytaina eucalypti</name>
    <dbReference type="NCBI Taxonomy" id="1199245"/>
    <lineage>
        <taxon>Bacteria</taxon>
        <taxon>Pseudomonadati</taxon>
        <taxon>Pseudomonadota</taxon>
        <taxon>Gammaproteobacteria</taxon>
        <taxon>Enterobacterales</taxon>
        <taxon>Enterobacteriaceae</taxon>
        <taxon>aphid secondary symbionts</taxon>
    </lineage>
</organism>